<organism evidence="1 2">
    <name type="scientific">Panagrolaimus sp. JU765</name>
    <dbReference type="NCBI Taxonomy" id="591449"/>
    <lineage>
        <taxon>Eukaryota</taxon>
        <taxon>Metazoa</taxon>
        <taxon>Ecdysozoa</taxon>
        <taxon>Nematoda</taxon>
        <taxon>Chromadorea</taxon>
        <taxon>Rhabditida</taxon>
        <taxon>Tylenchina</taxon>
        <taxon>Panagrolaimomorpha</taxon>
        <taxon>Panagrolaimoidea</taxon>
        <taxon>Panagrolaimidae</taxon>
        <taxon>Panagrolaimus</taxon>
    </lineage>
</organism>
<sequence length="86" mass="9564">MTSPPTRTEAYTTQQPDGTFVTHTTTVREKIVEDTELTFGGGQINERYCCKPEGILRIVEIGFYGSIAIGKNDFLPKFEGFEILTG</sequence>
<reference evidence="2" key="1">
    <citation type="submission" date="2022-11" db="UniProtKB">
        <authorList>
            <consortium name="WormBaseParasite"/>
        </authorList>
    </citation>
    <scope>IDENTIFICATION</scope>
</reference>
<proteinExistence type="predicted"/>
<accession>A0AC34R1V1</accession>
<dbReference type="Proteomes" id="UP000887576">
    <property type="component" value="Unplaced"/>
</dbReference>
<dbReference type="WBParaSite" id="JU765_v2.g2625.t1">
    <property type="protein sequence ID" value="JU765_v2.g2625.t1"/>
    <property type="gene ID" value="JU765_v2.g2625"/>
</dbReference>
<name>A0AC34R1V1_9BILA</name>
<evidence type="ECO:0000313" key="2">
    <source>
        <dbReference type="WBParaSite" id="JU765_v2.g2625.t1"/>
    </source>
</evidence>
<protein>
    <submittedName>
        <fullName evidence="2">Uncharacterized protein</fullName>
    </submittedName>
</protein>
<evidence type="ECO:0000313" key="1">
    <source>
        <dbReference type="Proteomes" id="UP000887576"/>
    </source>
</evidence>